<gene>
    <name evidence="2" type="ORF">D2V07_16555</name>
</gene>
<comment type="caution">
    <text evidence="2">The sequence shown here is derived from an EMBL/GenBank/DDBJ whole genome shotgun (WGS) entry which is preliminary data.</text>
</comment>
<dbReference type="Proteomes" id="UP000286576">
    <property type="component" value="Unassembled WGS sequence"/>
</dbReference>
<keyword evidence="3" id="KW-1185">Reference proteome</keyword>
<proteinExistence type="predicted"/>
<feature type="signal peptide" evidence="1">
    <location>
        <begin position="1"/>
        <end position="32"/>
    </location>
</feature>
<evidence type="ECO:0000313" key="3">
    <source>
        <dbReference type="Proteomes" id="UP000286576"/>
    </source>
</evidence>
<dbReference type="AlphaFoldDB" id="A0A418NNE9"/>
<dbReference type="OrthoDB" id="9920373at2"/>
<feature type="chain" id="PRO_5019145334" evidence="1">
    <location>
        <begin position="33"/>
        <end position="93"/>
    </location>
</feature>
<evidence type="ECO:0000256" key="1">
    <source>
        <dbReference type="SAM" id="SignalP"/>
    </source>
</evidence>
<evidence type="ECO:0000313" key="2">
    <source>
        <dbReference type="EMBL" id="RIV83362.1"/>
    </source>
</evidence>
<protein>
    <submittedName>
        <fullName evidence="2">Uncharacterized protein</fullName>
    </submittedName>
</protein>
<keyword evidence="1" id="KW-0732">Signal</keyword>
<reference evidence="2 3" key="1">
    <citation type="submission" date="2018-08" db="EMBL/GenBank/DDBJ databases">
        <title>Erythrobacter zhengii sp.nov., a bacterium isolated from deep-sea sediment.</title>
        <authorList>
            <person name="Fang C."/>
            <person name="Wu Y.-H."/>
            <person name="Sun C."/>
            <person name="Wang H."/>
            <person name="Cheng H."/>
            <person name="Meng F.-X."/>
            <person name="Wang C.-S."/>
            <person name="Xu X.-W."/>
        </authorList>
    </citation>
    <scope>NUCLEOTIDE SEQUENCE [LARGE SCALE GENOMIC DNA]</scope>
    <source>
        <strain evidence="2 3">V18</strain>
    </source>
</reference>
<dbReference type="EMBL" id="QXFL01000010">
    <property type="protein sequence ID" value="RIV83362.1"/>
    <property type="molecule type" value="Genomic_DNA"/>
</dbReference>
<accession>A0A418NNE9</accession>
<name>A0A418NNE9_9SPHN</name>
<sequence length="93" mass="9966">MTRYLEGEMLRQLLTLLALVSGLGLVATPAVAAQANVVSVAASGDTSDCQVVSLPLELVRGKARDPQVRQPCRPRPLIVHTPTVQLQADRAHE</sequence>
<organism evidence="2 3">
    <name type="scientific">Aurantiacibacter zhengii</name>
    <dbReference type="NCBI Taxonomy" id="2307003"/>
    <lineage>
        <taxon>Bacteria</taxon>
        <taxon>Pseudomonadati</taxon>
        <taxon>Pseudomonadota</taxon>
        <taxon>Alphaproteobacteria</taxon>
        <taxon>Sphingomonadales</taxon>
        <taxon>Erythrobacteraceae</taxon>
        <taxon>Aurantiacibacter</taxon>
    </lineage>
</organism>
<dbReference type="RefSeq" id="WP_119588016.1">
    <property type="nucleotide sequence ID" value="NZ_CAWODQ010000002.1"/>
</dbReference>